<dbReference type="AlphaFoldDB" id="A0A0D6AWL8"/>
<organism evidence="1 2">
    <name type="scientific">Rhodovulum sulfidophilum</name>
    <name type="common">Rhodobacter sulfidophilus</name>
    <dbReference type="NCBI Taxonomy" id="35806"/>
    <lineage>
        <taxon>Bacteria</taxon>
        <taxon>Pseudomonadati</taxon>
        <taxon>Pseudomonadota</taxon>
        <taxon>Alphaproteobacteria</taxon>
        <taxon>Rhodobacterales</taxon>
        <taxon>Paracoccaceae</taxon>
        <taxon>Rhodovulum</taxon>
    </lineage>
</organism>
<name>A0A0D6AWL8_RHOSU</name>
<reference evidence="1 2" key="1">
    <citation type="submission" date="2015-02" db="EMBL/GenBank/DDBJ databases">
        <title>Genome sequene of Rhodovulum sulfidophilum DSM 2351.</title>
        <authorList>
            <person name="Nagao N."/>
        </authorList>
    </citation>
    <scope>NUCLEOTIDE SEQUENCE [LARGE SCALE GENOMIC DNA]</scope>
    <source>
        <strain evidence="1 2">DSM 2351</strain>
    </source>
</reference>
<dbReference type="Proteomes" id="UP000064912">
    <property type="component" value="Chromosome"/>
</dbReference>
<dbReference type="EMBL" id="AP014800">
    <property type="protein sequence ID" value="BAQ67242.1"/>
    <property type="molecule type" value="Genomic_DNA"/>
</dbReference>
<gene>
    <name evidence="1" type="ORF">NHU_00070</name>
</gene>
<proteinExistence type="predicted"/>
<evidence type="ECO:0000313" key="2">
    <source>
        <dbReference type="Proteomes" id="UP000064912"/>
    </source>
</evidence>
<protein>
    <submittedName>
        <fullName evidence="1">Tripartite motif-containing protein 46</fullName>
    </submittedName>
</protein>
<evidence type="ECO:0000313" key="1">
    <source>
        <dbReference type="EMBL" id="BAQ67242.1"/>
    </source>
</evidence>
<accession>A0A0D6AWL8</accession>
<dbReference type="PATRIC" id="fig|35806.4.peg.70"/>
<sequence length="58" mass="6468">MSAADPLAAALEDLRASILSTLDAGEGSRMRRLLDMHPVHQALTDVERLIRRAEENRQ</sequence>
<dbReference type="KEGG" id="rsu:NHU_00070"/>